<keyword evidence="6 12" id="KW-0995">Kinetochore</keyword>
<keyword evidence="8 12" id="KW-0539">Nucleus</keyword>
<keyword evidence="10 12" id="KW-0137">Centromere</keyword>
<dbReference type="AlphaFoldDB" id="A0A8D0L230"/>
<dbReference type="PANTHER" id="PTHR22142">
    <property type="match status" value="1"/>
</dbReference>
<dbReference type="InterPro" id="IPR013252">
    <property type="entry name" value="Ndc80_Spc24"/>
</dbReference>
<comment type="subunit">
    <text evidence="12">Component of the NDC80 complex.</text>
</comment>
<sequence>MKWAASPKNKRGAYIPIFTGGELEGDGGLPEATQYLAQLYYKISRIDWDYECELPLIRGVHHGSEIAQPINLDTSQHSRCFVSDYLWSMVDTTW</sequence>
<evidence type="ECO:0000313" key="13">
    <source>
        <dbReference type="Ensembl" id="ENSSPUP00000002978.1"/>
    </source>
</evidence>
<evidence type="ECO:0000256" key="6">
    <source>
        <dbReference type="ARBA" id="ARBA00022838"/>
    </source>
</evidence>
<name>A0A8D0L230_SPHPU</name>
<comment type="similarity">
    <text evidence="1 12">Belongs to the SPC24 family.</text>
</comment>
<evidence type="ECO:0000256" key="12">
    <source>
        <dbReference type="RuleBase" id="RU368011"/>
    </source>
</evidence>
<evidence type="ECO:0000313" key="14">
    <source>
        <dbReference type="Proteomes" id="UP000694392"/>
    </source>
</evidence>
<evidence type="ECO:0000256" key="4">
    <source>
        <dbReference type="ARBA" id="ARBA00022618"/>
    </source>
</evidence>
<dbReference type="GO" id="GO:0008017">
    <property type="term" value="F:microtubule binding"/>
    <property type="evidence" value="ECO:0007669"/>
    <property type="project" value="TreeGrafter"/>
</dbReference>
<accession>A0A8D0L230</accession>
<reference evidence="13" key="1">
    <citation type="submission" date="2025-08" db="UniProtKB">
        <authorList>
            <consortium name="Ensembl"/>
        </authorList>
    </citation>
    <scope>IDENTIFICATION</scope>
</reference>
<evidence type="ECO:0000256" key="8">
    <source>
        <dbReference type="ARBA" id="ARBA00023242"/>
    </source>
</evidence>
<dbReference type="Gene3D" id="3.30.160.570">
    <property type="entry name" value="Ncd80 complex, Spc24 subunit"/>
    <property type="match status" value="1"/>
</dbReference>
<dbReference type="OMA" id="YAICHID"/>
<evidence type="ECO:0000256" key="10">
    <source>
        <dbReference type="ARBA" id="ARBA00023328"/>
    </source>
</evidence>
<dbReference type="Proteomes" id="UP000694392">
    <property type="component" value="Unplaced"/>
</dbReference>
<evidence type="ECO:0000256" key="11">
    <source>
        <dbReference type="ARBA" id="ARBA00045419"/>
    </source>
</evidence>
<keyword evidence="5 12" id="KW-0498">Mitosis</keyword>
<protein>
    <recommendedName>
        <fullName evidence="2 12">Kinetochore protein Spc24</fullName>
    </recommendedName>
</protein>
<keyword evidence="14" id="KW-1185">Reference proteome</keyword>
<organism evidence="13 14">
    <name type="scientific">Sphenodon punctatus</name>
    <name type="common">Tuatara</name>
    <name type="synonym">Hatteria punctata</name>
    <dbReference type="NCBI Taxonomy" id="8508"/>
    <lineage>
        <taxon>Eukaryota</taxon>
        <taxon>Metazoa</taxon>
        <taxon>Chordata</taxon>
        <taxon>Craniata</taxon>
        <taxon>Vertebrata</taxon>
        <taxon>Euteleostomi</taxon>
        <taxon>Lepidosauria</taxon>
        <taxon>Sphenodontia</taxon>
        <taxon>Sphenodontidae</taxon>
        <taxon>Sphenodon</taxon>
    </lineage>
</organism>
<evidence type="ECO:0000256" key="7">
    <source>
        <dbReference type="ARBA" id="ARBA00023054"/>
    </source>
</evidence>
<comment type="subcellular location">
    <subcellularLocation>
        <location evidence="12">Nucleus</location>
    </subcellularLocation>
    <subcellularLocation>
        <location evidence="12">Chromosome</location>
        <location evidence="12">Centromere</location>
        <location evidence="12">Kinetochore</location>
    </subcellularLocation>
</comment>
<keyword evidence="3 12" id="KW-0158">Chromosome</keyword>
<dbReference type="GeneTree" id="ENSGT00390000005584"/>
<proteinExistence type="inferred from homology"/>
<evidence type="ECO:0000256" key="9">
    <source>
        <dbReference type="ARBA" id="ARBA00023306"/>
    </source>
</evidence>
<dbReference type="PANTHER" id="PTHR22142:SF2">
    <property type="entry name" value="KINETOCHORE PROTEIN SPC24"/>
    <property type="match status" value="1"/>
</dbReference>
<keyword evidence="9 12" id="KW-0131">Cell cycle</keyword>
<dbReference type="GO" id="GO:0031262">
    <property type="term" value="C:Ndc80 complex"/>
    <property type="evidence" value="ECO:0007669"/>
    <property type="project" value="TreeGrafter"/>
</dbReference>
<comment type="function">
    <text evidence="11">Acts as a component of the essential kinetochore-associated NDC80 complex, which is required for chromosome segregation and spindle checkpoint activity. Required for kinetochore integrity and the organization of stable microtubule binding sites in the outer plate of the kinetochore. The NDC80 complex synergistically enhances the affinity of the SKA1 complex for microtubules and may allow the NDC80 complex to track depolymerizing microtubules.</text>
</comment>
<keyword evidence="4 12" id="KW-0132">Cell division</keyword>
<evidence type="ECO:0000256" key="1">
    <source>
        <dbReference type="ARBA" id="ARBA00007804"/>
    </source>
</evidence>
<dbReference type="GO" id="GO:0007059">
    <property type="term" value="P:chromosome segregation"/>
    <property type="evidence" value="ECO:0007669"/>
    <property type="project" value="TreeGrafter"/>
</dbReference>
<reference evidence="13" key="2">
    <citation type="submission" date="2025-09" db="UniProtKB">
        <authorList>
            <consortium name="Ensembl"/>
        </authorList>
    </citation>
    <scope>IDENTIFICATION</scope>
</reference>
<evidence type="ECO:0000256" key="2">
    <source>
        <dbReference type="ARBA" id="ARBA00013690"/>
    </source>
</evidence>
<evidence type="ECO:0000256" key="3">
    <source>
        <dbReference type="ARBA" id="ARBA00022454"/>
    </source>
</evidence>
<keyword evidence="7" id="KW-0175">Coiled coil</keyword>
<dbReference type="Ensembl" id="ENSSPUT00000003163.1">
    <property type="protein sequence ID" value="ENSSPUP00000002978.1"/>
    <property type="gene ID" value="ENSSPUG00000002307.1"/>
</dbReference>
<dbReference type="GO" id="GO:0051301">
    <property type="term" value="P:cell division"/>
    <property type="evidence" value="ECO:0007669"/>
    <property type="project" value="UniProtKB-UniRule"/>
</dbReference>
<dbReference type="Pfam" id="PF08286">
    <property type="entry name" value="Spc24"/>
    <property type="match status" value="1"/>
</dbReference>
<evidence type="ECO:0000256" key="5">
    <source>
        <dbReference type="ARBA" id="ARBA00022776"/>
    </source>
</evidence>
<dbReference type="GO" id="GO:0005634">
    <property type="term" value="C:nucleus"/>
    <property type="evidence" value="ECO:0007669"/>
    <property type="project" value="UniProtKB-SubCell"/>
</dbReference>
<dbReference type="CDD" id="cd11565">
    <property type="entry name" value="RWD_Spc24"/>
    <property type="match status" value="1"/>
</dbReference>